<reference evidence="2" key="1">
    <citation type="submission" date="2020-08" db="EMBL/GenBank/DDBJ databases">
        <title>Multicomponent nature underlies the extraordinary mechanical properties of spider dragline silk.</title>
        <authorList>
            <person name="Kono N."/>
            <person name="Nakamura H."/>
            <person name="Mori M."/>
            <person name="Yoshida Y."/>
            <person name="Ohtoshi R."/>
            <person name="Malay A.D."/>
            <person name="Moran D.A.P."/>
            <person name="Tomita M."/>
            <person name="Numata K."/>
            <person name="Arakawa K."/>
        </authorList>
    </citation>
    <scope>NUCLEOTIDE SEQUENCE</scope>
</reference>
<dbReference type="AlphaFoldDB" id="A0A8X6SVE2"/>
<accession>A0A8X6SVE2</accession>
<keyword evidence="3" id="KW-1185">Reference proteome</keyword>
<name>A0A8X6SVE2_TRICX</name>
<evidence type="ECO:0000256" key="1">
    <source>
        <dbReference type="SAM" id="MobiDB-lite"/>
    </source>
</evidence>
<dbReference type="EMBL" id="BMAU01021336">
    <property type="protein sequence ID" value="GFY16062.1"/>
    <property type="molecule type" value="Genomic_DNA"/>
</dbReference>
<feature type="region of interest" description="Disordered" evidence="1">
    <location>
        <begin position="1"/>
        <end position="20"/>
    </location>
</feature>
<comment type="caution">
    <text evidence="2">The sequence shown here is derived from an EMBL/GenBank/DDBJ whole genome shotgun (WGS) entry which is preliminary data.</text>
</comment>
<organism evidence="2 3">
    <name type="scientific">Trichonephila clavipes</name>
    <name type="common">Golden silk orbweaver</name>
    <name type="synonym">Nephila clavipes</name>
    <dbReference type="NCBI Taxonomy" id="2585209"/>
    <lineage>
        <taxon>Eukaryota</taxon>
        <taxon>Metazoa</taxon>
        <taxon>Ecdysozoa</taxon>
        <taxon>Arthropoda</taxon>
        <taxon>Chelicerata</taxon>
        <taxon>Arachnida</taxon>
        <taxon>Araneae</taxon>
        <taxon>Araneomorphae</taxon>
        <taxon>Entelegynae</taxon>
        <taxon>Araneoidea</taxon>
        <taxon>Nephilidae</taxon>
        <taxon>Trichonephila</taxon>
    </lineage>
</organism>
<gene>
    <name evidence="2" type="ORF">TNCV_341111</name>
</gene>
<proteinExistence type="predicted"/>
<evidence type="ECO:0000313" key="3">
    <source>
        <dbReference type="Proteomes" id="UP000887159"/>
    </source>
</evidence>
<sequence length="103" mass="12092">MAKHKPQKSEPTEYTTDDEDMITYDVESEELEDKFAMKECFIQNPDKYIRALTPTRFRKCKSDLDDVVTTVLLEKPTERNSIVIVVKDIPLIMSKMIMSIWNM</sequence>
<protein>
    <submittedName>
        <fullName evidence="2">Uncharacterized protein</fullName>
    </submittedName>
</protein>
<evidence type="ECO:0000313" key="2">
    <source>
        <dbReference type="EMBL" id="GFY16062.1"/>
    </source>
</evidence>
<dbReference type="Proteomes" id="UP000887159">
    <property type="component" value="Unassembled WGS sequence"/>
</dbReference>